<dbReference type="GO" id="GO:0015833">
    <property type="term" value="P:peptide transport"/>
    <property type="evidence" value="ECO:0007669"/>
    <property type="project" value="InterPro"/>
</dbReference>
<evidence type="ECO:0000256" key="6">
    <source>
        <dbReference type="ARBA" id="ARBA00023136"/>
    </source>
</evidence>
<dbReference type="SUPFAM" id="SSF52540">
    <property type="entry name" value="P-loop containing nucleoside triphosphate hydrolases"/>
    <property type="match status" value="1"/>
</dbReference>
<dbReference type="InterPro" id="IPR005898">
    <property type="entry name" value="Cyc_pep_transpt_SyrD/YojI"/>
</dbReference>
<keyword evidence="5 7" id="KW-1133">Transmembrane helix</keyword>
<dbReference type="InterPro" id="IPR017871">
    <property type="entry name" value="ABC_transporter-like_CS"/>
</dbReference>
<dbReference type="GO" id="GO:0005524">
    <property type="term" value="F:ATP binding"/>
    <property type="evidence" value="ECO:0007669"/>
    <property type="project" value="UniProtKB-KW"/>
</dbReference>
<dbReference type="GO" id="GO:0005886">
    <property type="term" value="C:plasma membrane"/>
    <property type="evidence" value="ECO:0007669"/>
    <property type="project" value="UniProtKB-SubCell"/>
</dbReference>
<protein>
    <submittedName>
        <fullName evidence="10">Multidrug ABC transporter permease/ATP-binding protein</fullName>
    </submittedName>
</protein>
<dbReference type="GO" id="GO:0034040">
    <property type="term" value="F:ATPase-coupled lipid transmembrane transporter activity"/>
    <property type="evidence" value="ECO:0007669"/>
    <property type="project" value="TreeGrafter"/>
</dbReference>
<dbReference type="SUPFAM" id="SSF90123">
    <property type="entry name" value="ABC transporter transmembrane region"/>
    <property type="match status" value="1"/>
</dbReference>
<dbReference type="FunFam" id="3.40.50.300:FF:001035">
    <property type="entry name" value="ABC transporter ATP-binding protein YojI"/>
    <property type="match status" value="1"/>
</dbReference>
<dbReference type="NCBIfam" id="NF007813">
    <property type="entry name" value="PRK10522.1"/>
    <property type="match status" value="1"/>
</dbReference>
<dbReference type="PROSITE" id="PS00211">
    <property type="entry name" value="ABC_TRANSPORTER_1"/>
    <property type="match status" value="1"/>
</dbReference>
<dbReference type="Proteomes" id="UP000235803">
    <property type="component" value="Unassembled WGS sequence"/>
</dbReference>
<keyword evidence="3" id="KW-0547">Nucleotide-binding</keyword>
<dbReference type="OrthoDB" id="9760776at2"/>
<dbReference type="CDD" id="cd03228">
    <property type="entry name" value="ABCC_MRP_Like"/>
    <property type="match status" value="1"/>
</dbReference>
<dbReference type="EMBL" id="PNRF01000036">
    <property type="protein sequence ID" value="PMR73505.1"/>
    <property type="molecule type" value="Genomic_DNA"/>
</dbReference>
<dbReference type="InterPro" id="IPR003439">
    <property type="entry name" value="ABC_transporter-like_ATP-bd"/>
</dbReference>
<feature type="transmembrane region" description="Helical" evidence="7">
    <location>
        <begin position="12"/>
        <end position="36"/>
    </location>
</feature>
<proteinExistence type="predicted"/>
<evidence type="ECO:0000313" key="10">
    <source>
        <dbReference type="EMBL" id="PMR73505.1"/>
    </source>
</evidence>
<dbReference type="InterPro" id="IPR011527">
    <property type="entry name" value="ABC1_TM_dom"/>
</dbReference>
<keyword evidence="6 7" id="KW-0472">Membrane</keyword>
<dbReference type="GO" id="GO:0016887">
    <property type="term" value="F:ATP hydrolysis activity"/>
    <property type="evidence" value="ECO:0007669"/>
    <property type="project" value="InterPro"/>
</dbReference>
<dbReference type="Pfam" id="PF00664">
    <property type="entry name" value="ABC_membrane"/>
    <property type="match status" value="1"/>
</dbReference>
<dbReference type="InterPro" id="IPR036640">
    <property type="entry name" value="ABC1_TM_sf"/>
</dbReference>
<dbReference type="InterPro" id="IPR027417">
    <property type="entry name" value="P-loop_NTPase"/>
</dbReference>
<accession>A0A2N7TZA2</accession>
<keyword evidence="4 10" id="KW-0067">ATP-binding</keyword>
<dbReference type="RefSeq" id="WP_102654655.1">
    <property type="nucleotide sequence ID" value="NZ_PNRF01000036.1"/>
</dbReference>
<keyword evidence="2 7" id="KW-0812">Transmembrane</keyword>
<evidence type="ECO:0000259" key="9">
    <source>
        <dbReference type="PROSITE" id="PS50929"/>
    </source>
</evidence>
<dbReference type="GO" id="GO:0140359">
    <property type="term" value="F:ABC-type transporter activity"/>
    <property type="evidence" value="ECO:0007669"/>
    <property type="project" value="InterPro"/>
</dbReference>
<dbReference type="PANTHER" id="PTHR24221">
    <property type="entry name" value="ATP-BINDING CASSETTE SUB-FAMILY B"/>
    <property type="match status" value="1"/>
</dbReference>
<sequence>MELFGIVWRDYRWSFVGVIALSLVSAGLGIGAIAFINQRLLDAFADPWRVLPLFLGLILLLLVVTLASQLALTTLGHYFVYRLRGQLIKRIMDTDIERVEQIGSARLLASLSTDVRYITVAFVRLPELVQGGVLTLGATLYLGWLSPAILGVTALWVAATVVVCMRMVIWVYQHMAKLREVEDRLYADYQSVIEGRKELALNRDRAEWLYRDVYTPNADAYRHHIVRGDTCHLSAINWFNIMMLGAIGVVFFLANGLGWASAQVAITFSLTLLFLRAPLIQAVGAVPTLINARVAFDKLNTLVLADYRDAFDSGSRRHAWQEIALEGVSYRYPDEEARPGFAVGPLDLTLRRGEVVFLIGGNGSGKSTLARLLTGLYQPQAGSIRVDGRPLQEADWTTYRQHFSAIYTDFHLFDRLIGPAGESPDAALVDEWLTELEMQHKLDFDGDRVTNVNLSQGQRKRLAMLLAVAEQRDLVLLDEWAADQDPQFRRIFYRQLLPRLRALGKTLVVISHDDHYFDQADRLLELRGGLLHELIGDERKAASRDAVARVGRQAPA</sequence>
<dbReference type="Gene3D" id="1.20.1560.10">
    <property type="entry name" value="ABC transporter type 1, transmembrane domain"/>
    <property type="match status" value="1"/>
</dbReference>
<evidence type="ECO:0000259" key="8">
    <source>
        <dbReference type="PROSITE" id="PS50893"/>
    </source>
</evidence>
<dbReference type="InterPro" id="IPR003593">
    <property type="entry name" value="AAA+_ATPase"/>
</dbReference>
<evidence type="ECO:0000256" key="4">
    <source>
        <dbReference type="ARBA" id="ARBA00022840"/>
    </source>
</evidence>
<dbReference type="InterPro" id="IPR039421">
    <property type="entry name" value="Type_1_exporter"/>
</dbReference>
<evidence type="ECO:0000256" key="3">
    <source>
        <dbReference type="ARBA" id="ARBA00022741"/>
    </source>
</evidence>
<evidence type="ECO:0000256" key="1">
    <source>
        <dbReference type="ARBA" id="ARBA00004651"/>
    </source>
</evidence>
<dbReference type="PANTHER" id="PTHR24221:SF654">
    <property type="entry name" value="ATP-BINDING CASSETTE SUB-FAMILY B MEMBER 6"/>
    <property type="match status" value="1"/>
</dbReference>
<dbReference type="Gene3D" id="3.40.50.300">
    <property type="entry name" value="P-loop containing nucleotide triphosphate hydrolases"/>
    <property type="match status" value="1"/>
</dbReference>
<feature type="transmembrane region" description="Helical" evidence="7">
    <location>
        <begin position="48"/>
        <end position="72"/>
    </location>
</feature>
<dbReference type="PROSITE" id="PS50929">
    <property type="entry name" value="ABC_TM1F"/>
    <property type="match status" value="1"/>
</dbReference>
<keyword evidence="11" id="KW-1185">Reference proteome</keyword>
<dbReference type="SMART" id="SM00382">
    <property type="entry name" value="AAA"/>
    <property type="match status" value="1"/>
</dbReference>
<evidence type="ECO:0000256" key="2">
    <source>
        <dbReference type="ARBA" id="ARBA00022692"/>
    </source>
</evidence>
<evidence type="ECO:0000313" key="11">
    <source>
        <dbReference type="Proteomes" id="UP000235803"/>
    </source>
</evidence>
<dbReference type="Pfam" id="PF00005">
    <property type="entry name" value="ABC_tran"/>
    <property type="match status" value="1"/>
</dbReference>
<reference evidence="10 11" key="1">
    <citation type="submission" date="2018-01" db="EMBL/GenBank/DDBJ databases">
        <title>Halomonas endophytica sp. nov., isolated from storage liquid in the stems of Populus euphratica.</title>
        <authorList>
            <person name="Chen C."/>
        </authorList>
    </citation>
    <scope>NUCLEOTIDE SEQUENCE [LARGE SCALE GENOMIC DNA]</scope>
    <source>
        <strain evidence="10 11">MC28</strain>
    </source>
</reference>
<organism evidence="10 11">
    <name type="scientific">Billgrantia endophytica</name>
    <dbReference type="NCBI Taxonomy" id="2033802"/>
    <lineage>
        <taxon>Bacteria</taxon>
        <taxon>Pseudomonadati</taxon>
        <taxon>Pseudomonadota</taxon>
        <taxon>Gammaproteobacteria</taxon>
        <taxon>Oceanospirillales</taxon>
        <taxon>Halomonadaceae</taxon>
        <taxon>Billgrantia</taxon>
    </lineage>
</organism>
<feature type="domain" description="ABC transmembrane type-1" evidence="9">
    <location>
        <begin position="16"/>
        <end position="291"/>
    </location>
</feature>
<feature type="transmembrane region" description="Helical" evidence="7">
    <location>
        <begin position="144"/>
        <end position="169"/>
    </location>
</feature>
<evidence type="ECO:0000256" key="5">
    <source>
        <dbReference type="ARBA" id="ARBA00022989"/>
    </source>
</evidence>
<comment type="caution">
    <text evidence="10">The sequence shown here is derived from an EMBL/GenBank/DDBJ whole genome shotgun (WGS) entry which is preliminary data.</text>
</comment>
<dbReference type="NCBIfam" id="TIGR01194">
    <property type="entry name" value="cyc_pep_trnsptr"/>
    <property type="match status" value="1"/>
</dbReference>
<evidence type="ECO:0000256" key="7">
    <source>
        <dbReference type="SAM" id="Phobius"/>
    </source>
</evidence>
<feature type="domain" description="ABC transporter" evidence="8">
    <location>
        <begin position="323"/>
        <end position="553"/>
    </location>
</feature>
<dbReference type="GO" id="GO:1904680">
    <property type="term" value="F:peptide transmembrane transporter activity"/>
    <property type="evidence" value="ECO:0007669"/>
    <property type="project" value="InterPro"/>
</dbReference>
<dbReference type="PROSITE" id="PS50893">
    <property type="entry name" value="ABC_TRANSPORTER_2"/>
    <property type="match status" value="1"/>
</dbReference>
<comment type="subcellular location">
    <subcellularLocation>
        <location evidence="1">Cell membrane</location>
        <topology evidence="1">Multi-pass membrane protein</topology>
    </subcellularLocation>
</comment>
<dbReference type="AlphaFoldDB" id="A0A2N7TZA2"/>
<name>A0A2N7TZA2_9GAMM</name>
<gene>
    <name evidence="10" type="ORF">C1H69_17365</name>
</gene>